<keyword evidence="4" id="KW-0732">Signal</keyword>
<dbReference type="SMART" id="SM00233">
    <property type="entry name" value="PH"/>
    <property type="match status" value="1"/>
</dbReference>
<evidence type="ECO:0000256" key="3">
    <source>
        <dbReference type="SAM" id="MobiDB-lite"/>
    </source>
</evidence>
<dbReference type="Gene3D" id="2.30.29.30">
    <property type="entry name" value="Pleckstrin-homology domain (PH domain)/Phosphotyrosine-binding domain (PTB)"/>
    <property type="match status" value="1"/>
</dbReference>
<feature type="signal peptide" evidence="4">
    <location>
        <begin position="1"/>
        <end position="21"/>
    </location>
</feature>
<feature type="region of interest" description="Disordered" evidence="3">
    <location>
        <begin position="176"/>
        <end position="225"/>
    </location>
</feature>
<dbReference type="GO" id="GO:0035556">
    <property type="term" value="P:intracellular signal transduction"/>
    <property type="evidence" value="ECO:0007669"/>
    <property type="project" value="InterPro"/>
</dbReference>
<dbReference type="CDD" id="cd00160">
    <property type="entry name" value="RhoGEF"/>
    <property type="match status" value="1"/>
</dbReference>
<dbReference type="InterPro" id="IPR011993">
    <property type="entry name" value="PH-like_dom_sf"/>
</dbReference>
<feature type="region of interest" description="Disordered" evidence="3">
    <location>
        <begin position="96"/>
        <end position="130"/>
    </location>
</feature>
<dbReference type="PROSITE" id="PS50010">
    <property type="entry name" value="DH_2"/>
    <property type="match status" value="1"/>
</dbReference>
<feature type="compositionally biased region" description="Polar residues" evidence="3">
    <location>
        <begin position="96"/>
        <end position="105"/>
    </location>
</feature>
<dbReference type="SUPFAM" id="SSF50729">
    <property type="entry name" value="PH domain-like"/>
    <property type="match status" value="1"/>
</dbReference>
<dbReference type="PROSITE" id="PS50003">
    <property type="entry name" value="PH_DOMAIN"/>
    <property type="match status" value="1"/>
</dbReference>
<proteinExistence type="predicted"/>
<feature type="compositionally biased region" description="Polar residues" evidence="3">
    <location>
        <begin position="176"/>
        <end position="196"/>
    </location>
</feature>
<dbReference type="EMBL" id="AVOT02011626">
    <property type="protein sequence ID" value="MBW0492521.1"/>
    <property type="molecule type" value="Genomic_DNA"/>
</dbReference>
<feature type="compositionally biased region" description="Polar residues" evidence="3">
    <location>
        <begin position="214"/>
        <end position="225"/>
    </location>
</feature>
<comment type="subcellular location">
    <subcellularLocation>
        <location evidence="1">Cytoplasm</location>
    </subcellularLocation>
</comment>
<dbReference type="SMART" id="SM00325">
    <property type="entry name" value="RhoGEF"/>
    <property type="match status" value="1"/>
</dbReference>
<feature type="region of interest" description="Disordered" evidence="3">
    <location>
        <begin position="26"/>
        <end position="74"/>
    </location>
</feature>
<dbReference type="AlphaFoldDB" id="A0A9Q3H5Y7"/>
<protein>
    <recommendedName>
        <fullName evidence="9">DH domain-containing protein</fullName>
    </recommendedName>
</protein>
<dbReference type="GO" id="GO:0035025">
    <property type="term" value="P:positive regulation of Rho protein signal transduction"/>
    <property type="evidence" value="ECO:0007669"/>
    <property type="project" value="TreeGrafter"/>
</dbReference>
<dbReference type="Gene3D" id="1.20.900.10">
    <property type="entry name" value="Dbl homology (DH) domain"/>
    <property type="match status" value="1"/>
</dbReference>
<feature type="domain" description="DH" evidence="6">
    <location>
        <begin position="355"/>
        <end position="532"/>
    </location>
</feature>
<keyword evidence="8" id="KW-1185">Reference proteome</keyword>
<dbReference type="InterPro" id="IPR035899">
    <property type="entry name" value="DBL_dom_sf"/>
</dbReference>
<dbReference type="Pfam" id="PF16652">
    <property type="entry name" value="PH_13"/>
    <property type="match status" value="1"/>
</dbReference>
<dbReference type="PROSITE" id="PS00741">
    <property type="entry name" value="DH_1"/>
    <property type="match status" value="1"/>
</dbReference>
<evidence type="ECO:0000313" key="8">
    <source>
        <dbReference type="Proteomes" id="UP000765509"/>
    </source>
</evidence>
<accession>A0A9Q3H5Y7</accession>
<feature type="region of interest" description="Disordered" evidence="3">
    <location>
        <begin position="744"/>
        <end position="766"/>
    </location>
</feature>
<dbReference type="InterPro" id="IPR000219">
    <property type="entry name" value="DH_dom"/>
</dbReference>
<reference evidence="7" key="1">
    <citation type="submission" date="2021-03" db="EMBL/GenBank/DDBJ databases">
        <title>Draft genome sequence of rust myrtle Austropuccinia psidii MF-1, a brazilian biotype.</title>
        <authorList>
            <person name="Quecine M.C."/>
            <person name="Pachon D.M.R."/>
            <person name="Bonatelli M.L."/>
            <person name="Correr F.H."/>
            <person name="Franceschini L.M."/>
            <person name="Leite T.F."/>
            <person name="Margarido G.R.A."/>
            <person name="Almeida C.A."/>
            <person name="Ferrarezi J.A."/>
            <person name="Labate C.A."/>
        </authorList>
    </citation>
    <scope>NUCLEOTIDE SEQUENCE</scope>
    <source>
        <strain evidence="7">MF-1</strain>
    </source>
</reference>
<dbReference type="PANTHER" id="PTHR46006">
    <property type="entry name" value="RHO GUANINE NUCLEOTIDE EXCHANGE FACTOR AT 64C, ISOFORM A"/>
    <property type="match status" value="1"/>
</dbReference>
<evidence type="ECO:0000256" key="1">
    <source>
        <dbReference type="ARBA" id="ARBA00004496"/>
    </source>
</evidence>
<dbReference type="GO" id="GO:0005737">
    <property type="term" value="C:cytoplasm"/>
    <property type="evidence" value="ECO:0007669"/>
    <property type="project" value="UniProtKB-SubCell"/>
</dbReference>
<evidence type="ECO:0000259" key="6">
    <source>
        <dbReference type="PROSITE" id="PS50010"/>
    </source>
</evidence>
<feature type="compositionally biased region" description="Polar residues" evidence="3">
    <location>
        <begin position="745"/>
        <end position="766"/>
    </location>
</feature>
<name>A0A9Q3H5Y7_9BASI</name>
<organism evidence="7 8">
    <name type="scientific">Austropuccinia psidii MF-1</name>
    <dbReference type="NCBI Taxonomy" id="1389203"/>
    <lineage>
        <taxon>Eukaryota</taxon>
        <taxon>Fungi</taxon>
        <taxon>Dikarya</taxon>
        <taxon>Basidiomycota</taxon>
        <taxon>Pucciniomycotina</taxon>
        <taxon>Pucciniomycetes</taxon>
        <taxon>Pucciniales</taxon>
        <taxon>Sphaerophragmiaceae</taxon>
        <taxon>Austropuccinia</taxon>
    </lineage>
</organism>
<evidence type="ECO:0000259" key="5">
    <source>
        <dbReference type="PROSITE" id="PS50003"/>
    </source>
</evidence>
<dbReference type="Proteomes" id="UP000765509">
    <property type="component" value="Unassembled WGS sequence"/>
</dbReference>
<dbReference type="InterPro" id="IPR001849">
    <property type="entry name" value="PH_domain"/>
</dbReference>
<sequence length="766" mass="84713">MASRNHPGLLLVDWVICTLSASYHPLSTSRSQPRILSPHSSGRALPLLSKHSNQNRSSPQPIATGMLSESESDEEFSKKLRQKNQSERLQFLTATGLVQKQAPSHSRSHQPPSARRPATASSPSACHLLASPRSPTIFESLKDSHPKNDLSPLVIDGDYGLELGLSRLQAAFKNYSPNNSTSTDTPIQPIHSSASSHPRRPAKSLSGRRPSLDSLKSPTIASRPQSAVLKSPNSIFAPSLPNTGFRTWLASAPRPMGAMPSSGLDSRATEDKQRFSLGSLFTLDNAPLRHTRLSHISSTFLKNNSSSRRSSIAAGALSISPLILRSDGTPPSGNLTWLSFVGNDKAANVSLQERNRQETIFELIQTEAVFVQNCQLLIQIFYSQLLPIIGIKAALVIFANIEEIMLFGTTFLSALEERQQQCQFHVQSIGDVISNYITGIDIYRPYCTNQSNATRMLNDLKRLPAVSSCLSGLKVNGLELEHYLLQPMQRLTRYPLLLSQIIKYTDENSLDHKQLCAALKTAQSVLTDTNEAIRNQERDSVLTTLSEQLTIPGSDAKLNLVTMTRLVGPRRLIREGSVTKSISRKTLNAYLFNDFFLLTKPSRPASSGFLEHNSTKRRRQQVMYRAPMALEDCQFRVSKDDHIFIVQHESETFYLKVPEGPKACAAWVADMKQARQAVFDALTSLKPYRATWAFSGHNPQPGSSAITQATPAPLRLPGRMNMRRQINSAPITHSDLNSIHCPARTSINESTPQPSRMSISSIRLNM</sequence>
<comment type="caution">
    <text evidence="7">The sequence shown here is derived from an EMBL/GenBank/DDBJ whole genome shotgun (WGS) entry which is preliminary data.</text>
</comment>
<dbReference type="OrthoDB" id="2507150at2759"/>
<gene>
    <name evidence="7" type="ORF">O181_032236</name>
</gene>
<evidence type="ECO:0000256" key="2">
    <source>
        <dbReference type="ARBA" id="ARBA00022490"/>
    </source>
</evidence>
<dbReference type="InterPro" id="IPR001331">
    <property type="entry name" value="GDS_CDC24_CS"/>
</dbReference>
<feature type="compositionally biased region" description="Low complexity" evidence="3">
    <location>
        <begin position="111"/>
        <end position="125"/>
    </location>
</feature>
<feature type="chain" id="PRO_5040373734" description="DH domain-containing protein" evidence="4">
    <location>
        <begin position="22"/>
        <end position="766"/>
    </location>
</feature>
<feature type="compositionally biased region" description="Polar residues" evidence="3">
    <location>
        <begin position="26"/>
        <end position="40"/>
    </location>
</feature>
<evidence type="ECO:0000313" key="7">
    <source>
        <dbReference type="EMBL" id="MBW0492521.1"/>
    </source>
</evidence>
<evidence type="ECO:0000256" key="4">
    <source>
        <dbReference type="SAM" id="SignalP"/>
    </source>
</evidence>
<evidence type="ECO:0008006" key="9">
    <source>
        <dbReference type="Google" id="ProtNLM"/>
    </source>
</evidence>
<keyword evidence="2" id="KW-0963">Cytoplasm</keyword>
<dbReference type="PANTHER" id="PTHR46006:SF6">
    <property type="entry name" value="INTERSECTIN-2 ISOFORM X1"/>
    <property type="match status" value="1"/>
</dbReference>
<feature type="compositionally biased region" description="Polar residues" evidence="3">
    <location>
        <begin position="50"/>
        <end position="61"/>
    </location>
</feature>
<feature type="domain" description="PH" evidence="5">
    <location>
        <begin position="571"/>
        <end position="676"/>
    </location>
</feature>
<dbReference type="SUPFAM" id="SSF48065">
    <property type="entry name" value="DBL homology domain (DH-domain)"/>
    <property type="match status" value="1"/>
</dbReference>
<dbReference type="GO" id="GO:0005085">
    <property type="term" value="F:guanyl-nucleotide exchange factor activity"/>
    <property type="evidence" value="ECO:0007669"/>
    <property type="project" value="InterPro"/>
</dbReference>
<dbReference type="Pfam" id="PF00621">
    <property type="entry name" value="RhoGEF"/>
    <property type="match status" value="1"/>
</dbReference>
<dbReference type="InterPro" id="IPR051480">
    <property type="entry name" value="Endocytic_GEF_Adapter"/>
</dbReference>